<feature type="region of interest" description="Disordered" evidence="12">
    <location>
        <begin position="391"/>
        <end position="411"/>
    </location>
</feature>
<protein>
    <recommendedName>
        <fullName evidence="14">G-protein coupled receptors family 1 profile domain-containing protein</fullName>
    </recommendedName>
</protein>
<dbReference type="AlphaFoldDB" id="A0A060XVA0"/>
<keyword evidence="9 13" id="KW-0472">Membrane</keyword>
<evidence type="ECO:0000313" key="16">
    <source>
        <dbReference type="Proteomes" id="UP000193380"/>
    </source>
</evidence>
<keyword evidence="8" id="KW-0297">G-protein coupled receptor</keyword>
<dbReference type="Pfam" id="PF00001">
    <property type="entry name" value="7tm_1"/>
    <property type="match status" value="1"/>
</dbReference>
<dbReference type="GO" id="GO:0009881">
    <property type="term" value="F:photoreceptor activity"/>
    <property type="evidence" value="ECO:0007669"/>
    <property type="project" value="UniProtKB-KW"/>
</dbReference>
<dbReference type="GO" id="GO:0016020">
    <property type="term" value="C:membrane"/>
    <property type="evidence" value="ECO:0007669"/>
    <property type="project" value="UniProtKB-SubCell"/>
</dbReference>
<evidence type="ECO:0000256" key="8">
    <source>
        <dbReference type="ARBA" id="ARBA00023040"/>
    </source>
</evidence>
<dbReference type="PROSITE" id="PS00238">
    <property type="entry name" value="OPSIN"/>
    <property type="match status" value="1"/>
</dbReference>
<dbReference type="PROSITE" id="PS50262">
    <property type="entry name" value="G_PROTEIN_RECEP_F1_2"/>
    <property type="match status" value="1"/>
</dbReference>
<evidence type="ECO:0000256" key="5">
    <source>
        <dbReference type="ARBA" id="ARBA00022925"/>
    </source>
</evidence>
<feature type="transmembrane region" description="Helical" evidence="13">
    <location>
        <begin position="61"/>
        <end position="79"/>
    </location>
</feature>
<feature type="transmembrane region" description="Helical" evidence="13">
    <location>
        <begin position="268"/>
        <end position="292"/>
    </location>
</feature>
<accession>A0A060XVA0</accession>
<sequence length="411" mass="46073">MLDWFDCWVWPGCWEMEGLFSFPIFSIAISLPVSLSHHIALYSSFPFPLALFPFPLCLSPLSLAILSIVGNLLVLIMAFKHSSHMKPPELLSVNLAVTDLGAAVAMYPLAVASAWNHHWLGGDTTCIYYGLVGFFFGTASIMTMTVMAVVRFVVSLSLQSPKEKISRRNVKLLCLWTWLYALLWACFPLLGWGRYGPEPFGLSCTLAWGEMKEQGFSFVISVFSFNLLGPSFIILCCYFGIALKLYITYKSLDNSKNIPNIIKMHRRLLITFLLKLIAVLISLGFILSWAPYGLVSLVSVVRGSEFIRPEVTMLPCLFAKSSTLYNPLIYYIFSKTFKQEVKQLCGRSNACHASRARNNITDNAIYLVCDGSRTENEEKVVATVAGRTTEDKLSSGKSRKMETRLNSFDSQ</sequence>
<dbReference type="EMBL" id="FR905700">
    <property type="protein sequence ID" value="CDQ81059.1"/>
    <property type="molecule type" value="Genomic_DNA"/>
</dbReference>
<evidence type="ECO:0000256" key="4">
    <source>
        <dbReference type="ARBA" id="ARBA00022692"/>
    </source>
</evidence>
<dbReference type="InterPro" id="IPR050125">
    <property type="entry name" value="GPCR_opsins"/>
</dbReference>
<dbReference type="PRINTS" id="PR00237">
    <property type="entry name" value="GPCRRHODOPSN"/>
</dbReference>
<evidence type="ECO:0000256" key="3">
    <source>
        <dbReference type="ARBA" id="ARBA00022606"/>
    </source>
</evidence>
<dbReference type="InterPro" id="IPR017452">
    <property type="entry name" value="GPCR_Rhodpsn_7TM"/>
</dbReference>
<feature type="transmembrane region" description="Helical" evidence="13">
    <location>
        <begin position="20"/>
        <end position="41"/>
    </location>
</feature>
<feature type="transmembrane region" description="Helical" evidence="13">
    <location>
        <begin position="312"/>
        <end position="333"/>
    </location>
</feature>
<dbReference type="PaxDb" id="8022-A0A060XVA0"/>
<dbReference type="Proteomes" id="UP000193380">
    <property type="component" value="Unassembled WGS sequence"/>
</dbReference>
<keyword evidence="2" id="KW-0600">Photoreceptor protein</keyword>
<keyword evidence="5" id="KW-0681">Retinal protein</keyword>
<organism evidence="15 16">
    <name type="scientific">Oncorhynchus mykiss</name>
    <name type="common">Rainbow trout</name>
    <name type="synonym">Salmo gairdneri</name>
    <dbReference type="NCBI Taxonomy" id="8022"/>
    <lineage>
        <taxon>Eukaryota</taxon>
        <taxon>Metazoa</taxon>
        <taxon>Chordata</taxon>
        <taxon>Craniata</taxon>
        <taxon>Vertebrata</taxon>
        <taxon>Euteleostomi</taxon>
        <taxon>Actinopterygii</taxon>
        <taxon>Neopterygii</taxon>
        <taxon>Teleostei</taxon>
        <taxon>Protacanthopterygii</taxon>
        <taxon>Salmoniformes</taxon>
        <taxon>Salmonidae</taxon>
        <taxon>Salmoninae</taxon>
        <taxon>Oncorhynchus</taxon>
    </lineage>
</organism>
<reference evidence="15" key="1">
    <citation type="journal article" date="2014" name="Nat. Commun.">
        <title>The rainbow trout genome provides novel insights into evolution after whole-genome duplication in vertebrates.</title>
        <authorList>
            <person name="Berthelot C."/>
            <person name="Brunet F."/>
            <person name="Chalopin D."/>
            <person name="Juanchich A."/>
            <person name="Bernard M."/>
            <person name="Noel B."/>
            <person name="Bento P."/>
            <person name="Da Silva C."/>
            <person name="Labadie K."/>
            <person name="Alberti A."/>
            <person name="Aury J.M."/>
            <person name="Louis A."/>
            <person name="Dehais P."/>
            <person name="Bardou P."/>
            <person name="Montfort J."/>
            <person name="Klopp C."/>
            <person name="Cabau C."/>
            <person name="Gaspin C."/>
            <person name="Thorgaard G.H."/>
            <person name="Boussaha M."/>
            <person name="Quillet E."/>
            <person name="Guyomard R."/>
            <person name="Galiana D."/>
            <person name="Bobe J."/>
            <person name="Volff J.N."/>
            <person name="Genet C."/>
            <person name="Wincker P."/>
            <person name="Jaillon O."/>
            <person name="Roest Crollius H."/>
            <person name="Guiguen Y."/>
        </authorList>
    </citation>
    <scope>NUCLEOTIDE SEQUENCE [LARGE SCALE GENOMIC DNA]</scope>
</reference>
<feature type="transmembrane region" description="Helical" evidence="13">
    <location>
        <begin position="91"/>
        <end position="115"/>
    </location>
</feature>
<reference evidence="15" key="2">
    <citation type="submission" date="2014-03" db="EMBL/GenBank/DDBJ databases">
        <authorList>
            <person name="Genoscope - CEA"/>
        </authorList>
    </citation>
    <scope>NUCLEOTIDE SEQUENCE</scope>
</reference>
<keyword evidence="6 13" id="KW-1133">Transmembrane helix</keyword>
<evidence type="ECO:0000256" key="11">
    <source>
        <dbReference type="ARBA" id="ARBA00023224"/>
    </source>
</evidence>
<gene>
    <name evidence="15" type="ORF">GSONMT00027355001</name>
</gene>
<comment type="subcellular location">
    <subcellularLocation>
        <location evidence="1">Membrane</location>
        <topology evidence="1">Multi-pass membrane protein</topology>
    </subcellularLocation>
</comment>
<proteinExistence type="predicted"/>
<evidence type="ECO:0000256" key="6">
    <source>
        <dbReference type="ARBA" id="ARBA00022989"/>
    </source>
</evidence>
<evidence type="ECO:0000256" key="12">
    <source>
        <dbReference type="SAM" id="MobiDB-lite"/>
    </source>
</evidence>
<dbReference type="SUPFAM" id="SSF81321">
    <property type="entry name" value="Family A G protein-coupled receptor-like"/>
    <property type="match status" value="1"/>
</dbReference>
<dbReference type="GO" id="GO:0007602">
    <property type="term" value="P:phototransduction"/>
    <property type="evidence" value="ECO:0007669"/>
    <property type="project" value="UniProtKB-KW"/>
</dbReference>
<evidence type="ECO:0000256" key="1">
    <source>
        <dbReference type="ARBA" id="ARBA00004141"/>
    </source>
</evidence>
<dbReference type="PANTHER" id="PTHR24240">
    <property type="entry name" value="OPSIN"/>
    <property type="match status" value="1"/>
</dbReference>
<feature type="transmembrane region" description="Helical" evidence="13">
    <location>
        <begin position="215"/>
        <end position="247"/>
    </location>
</feature>
<feature type="transmembrane region" description="Helical" evidence="13">
    <location>
        <begin position="127"/>
        <end position="154"/>
    </location>
</feature>
<evidence type="ECO:0000259" key="14">
    <source>
        <dbReference type="PROSITE" id="PS50262"/>
    </source>
</evidence>
<feature type="compositionally biased region" description="Basic and acidic residues" evidence="12">
    <location>
        <begin position="391"/>
        <end position="403"/>
    </location>
</feature>
<dbReference type="GO" id="GO:0004930">
    <property type="term" value="F:G protein-coupled receptor activity"/>
    <property type="evidence" value="ECO:0007669"/>
    <property type="project" value="UniProtKB-KW"/>
</dbReference>
<keyword evidence="7" id="KW-0157">Chromophore</keyword>
<keyword evidence="10" id="KW-0675">Receptor</keyword>
<dbReference type="STRING" id="8022.A0A060XVA0"/>
<dbReference type="Gene3D" id="1.20.1070.10">
    <property type="entry name" value="Rhodopsin 7-helix transmembrane proteins"/>
    <property type="match status" value="1"/>
</dbReference>
<evidence type="ECO:0000256" key="7">
    <source>
        <dbReference type="ARBA" id="ARBA00022991"/>
    </source>
</evidence>
<feature type="domain" description="G-protein coupled receptors family 1 profile" evidence="14">
    <location>
        <begin position="70"/>
        <end position="330"/>
    </location>
</feature>
<feature type="transmembrane region" description="Helical" evidence="13">
    <location>
        <begin position="175"/>
        <end position="195"/>
    </location>
</feature>
<evidence type="ECO:0000256" key="9">
    <source>
        <dbReference type="ARBA" id="ARBA00023136"/>
    </source>
</evidence>
<keyword evidence="11" id="KW-0807">Transducer</keyword>
<evidence type="ECO:0000256" key="13">
    <source>
        <dbReference type="SAM" id="Phobius"/>
    </source>
</evidence>
<dbReference type="FunFam" id="1.20.1070.10:FF:000219">
    <property type="entry name" value="Opsin 5-like 2"/>
    <property type="match status" value="1"/>
</dbReference>
<keyword evidence="4 13" id="KW-0812">Transmembrane</keyword>
<evidence type="ECO:0000313" key="15">
    <source>
        <dbReference type="EMBL" id="CDQ81059.1"/>
    </source>
</evidence>
<evidence type="ECO:0000256" key="10">
    <source>
        <dbReference type="ARBA" id="ARBA00023170"/>
    </source>
</evidence>
<evidence type="ECO:0000256" key="2">
    <source>
        <dbReference type="ARBA" id="ARBA00022543"/>
    </source>
</evidence>
<keyword evidence="3" id="KW-0716">Sensory transduction</keyword>
<name>A0A060XVA0_ONCMY</name>
<dbReference type="InterPro" id="IPR027430">
    <property type="entry name" value="Retinal_BS"/>
</dbReference>
<dbReference type="InterPro" id="IPR000276">
    <property type="entry name" value="GPCR_Rhodpsn"/>
</dbReference>